<feature type="region of interest" description="Disordered" evidence="1">
    <location>
        <begin position="1"/>
        <end position="31"/>
    </location>
</feature>
<evidence type="ECO:0008006" key="3">
    <source>
        <dbReference type="Google" id="ProtNLM"/>
    </source>
</evidence>
<evidence type="ECO:0000313" key="2">
    <source>
        <dbReference type="EMBL" id="SPD14979.1"/>
    </source>
</evidence>
<dbReference type="EMBL" id="OIVN01004013">
    <property type="protein sequence ID" value="SPD14979.1"/>
    <property type="molecule type" value="Genomic_DNA"/>
</dbReference>
<dbReference type="PANTHER" id="PTHR11439:SF463">
    <property type="entry name" value="REVERSE TRANSCRIPTASE TY1_COPIA-TYPE DOMAIN-CONTAINING PROTEIN"/>
    <property type="match status" value="1"/>
</dbReference>
<sequence>MCTRKISQPHISSPPPSTEIETSPPAPPPIAPSNLIPLHPITTRSHLGILKPNPKYALSVVSPYTPMEPKSIKTSIRDLGWHAAMLDEIRALHQNYTWVLVPRQPTMNIIGCRWIFKTKYRVASTAAELTWIFFILHDLGISQPQPPALFCDNISKLHMTVNPVLHSRTKHIAIDYHFVREKVALGTLITRFVPSSLQLADLLTMPLSCAVFYALKTKLGLWNAPTPSLKRGKEAPIQTL</sequence>
<name>A0A2N9HTI4_FAGSY</name>
<organism evidence="2">
    <name type="scientific">Fagus sylvatica</name>
    <name type="common">Beechnut</name>
    <dbReference type="NCBI Taxonomy" id="28930"/>
    <lineage>
        <taxon>Eukaryota</taxon>
        <taxon>Viridiplantae</taxon>
        <taxon>Streptophyta</taxon>
        <taxon>Embryophyta</taxon>
        <taxon>Tracheophyta</taxon>
        <taxon>Spermatophyta</taxon>
        <taxon>Magnoliopsida</taxon>
        <taxon>eudicotyledons</taxon>
        <taxon>Gunneridae</taxon>
        <taxon>Pentapetalae</taxon>
        <taxon>rosids</taxon>
        <taxon>fabids</taxon>
        <taxon>Fagales</taxon>
        <taxon>Fagaceae</taxon>
        <taxon>Fagus</taxon>
    </lineage>
</organism>
<protein>
    <recommendedName>
        <fullName evidence="3">Reverse transcriptase Ty1/copia-type domain-containing protein</fullName>
    </recommendedName>
</protein>
<accession>A0A2N9HTI4</accession>
<reference evidence="2" key="1">
    <citation type="submission" date="2018-02" db="EMBL/GenBank/DDBJ databases">
        <authorList>
            <person name="Cohen D.B."/>
            <person name="Kent A.D."/>
        </authorList>
    </citation>
    <scope>NUCLEOTIDE SEQUENCE</scope>
</reference>
<dbReference type="AlphaFoldDB" id="A0A2N9HTI4"/>
<gene>
    <name evidence="2" type="ORF">FSB_LOCUS42861</name>
</gene>
<proteinExistence type="predicted"/>
<dbReference type="CDD" id="cd09272">
    <property type="entry name" value="RNase_HI_RT_Ty1"/>
    <property type="match status" value="1"/>
</dbReference>
<feature type="compositionally biased region" description="Low complexity" evidence="1">
    <location>
        <begin position="1"/>
        <end position="11"/>
    </location>
</feature>
<dbReference type="PANTHER" id="PTHR11439">
    <property type="entry name" value="GAG-POL-RELATED RETROTRANSPOSON"/>
    <property type="match status" value="1"/>
</dbReference>
<evidence type="ECO:0000256" key="1">
    <source>
        <dbReference type="SAM" id="MobiDB-lite"/>
    </source>
</evidence>